<keyword evidence="3 6" id="KW-0812">Transmembrane</keyword>
<evidence type="ECO:0000256" key="1">
    <source>
        <dbReference type="ARBA" id="ARBA00004651"/>
    </source>
</evidence>
<evidence type="ECO:0000256" key="2">
    <source>
        <dbReference type="ARBA" id="ARBA00022475"/>
    </source>
</evidence>
<feature type="transmembrane region" description="Helical" evidence="6">
    <location>
        <begin position="142"/>
        <end position="163"/>
    </location>
</feature>
<dbReference type="InterPro" id="IPR024199">
    <property type="entry name" value="Uncharacterised_DsbB"/>
</dbReference>
<keyword evidence="8" id="KW-1185">Reference proteome</keyword>
<dbReference type="SUPFAM" id="SSF158442">
    <property type="entry name" value="DsbB-like"/>
    <property type="match status" value="1"/>
</dbReference>
<dbReference type="Gene3D" id="1.20.1550.10">
    <property type="entry name" value="DsbB-like"/>
    <property type="match status" value="1"/>
</dbReference>
<dbReference type="InterPro" id="IPR003752">
    <property type="entry name" value="DiS_bond_form_DsbB/BdbC"/>
</dbReference>
<dbReference type="InterPro" id="IPR023380">
    <property type="entry name" value="DsbB-like_sf"/>
</dbReference>
<evidence type="ECO:0000256" key="4">
    <source>
        <dbReference type="ARBA" id="ARBA00022989"/>
    </source>
</evidence>
<feature type="transmembrane region" description="Helical" evidence="6">
    <location>
        <begin position="47"/>
        <end position="64"/>
    </location>
</feature>
<reference evidence="8" key="1">
    <citation type="journal article" date="2019" name="Int. J. Syst. Evol. Microbiol.">
        <title>The Global Catalogue of Microorganisms (GCM) 10K type strain sequencing project: providing services to taxonomists for standard genome sequencing and annotation.</title>
        <authorList>
            <consortium name="The Broad Institute Genomics Platform"/>
            <consortium name="The Broad Institute Genome Sequencing Center for Infectious Disease"/>
            <person name="Wu L."/>
            <person name="Ma J."/>
        </authorList>
    </citation>
    <scope>NUCLEOTIDE SEQUENCE [LARGE SCALE GENOMIC DNA]</scope>
    <source>
        <strain evidence="8">CECT 8472</strain>
    </source>
</reference>
<dbReference type="InterPro" id="IPR050183">
    <property type="entry name" value="DsbB"/>
</dbReference>
<evidence type="ECO:0000256" key="5">
    <source>
        <dbReference type="ARBA" id="ARBA00023136"/>
    </source>
</evidence>
<comment type="subcellular location">
    <subcellularLocation>
        <location evidence="1">Cell membrane</location>
        <topology evidence="1">Multi-pass membrane protein</topology>
    </subcellularLocation>
</comment>
<dbReference type="Proteomes" id="UP001595799">
    <property type="component" value="Unassembled WGS sequence"/>
</dbReference>
<feature type="transmembrane region" description="Helical" evidence="6">
    <location>
        <begin position="12"/>
        <end position="35"/>
    </location>
</feature>
<dbReference type="RefSeq" id="WP_382419891.1">
    <property type="nucleotide sequence ID" value="NZ_JBHSCW010000001.1"/>
</dbReference>
<dbReference type="PANTHER" id="PTHR36570:SF3">
    <property type="entry name" value="DISULFIDE BOND FORMATION PROTEIN B"/>
    <property type="match status" value="1"/>
</dbReference>
<keyword evidence="4 6" id="KW-1133">Transmembrane helix</keyword>
<evidence type="ECO:0000313" key="7">
    <source>
        <dbReference type="EMBL" id="MFC4349930.1"/>
    </source>
</evidence>
<evidence type="ECO:0000256" key="6">
    <source>
        <dbReference type="SAM" id="Phobius"/>
    </source>
</evidence>
<comment type="caution">
    <text evidence="7">The sequence shown here is derived from an EMBL/GenBank/DDBJ whole genome shotgun (WGS) entry which is preliminary data.</text>
</comment>
<protein>
    <submittedName>
        <fullName evidence="7">Disulfide bond formation protein B</fullName>
    </submittedName>
</protein>
<dbReference type="PANTHER" id="PTHR36570">
    <property type="entry name" value="DISULFIDE BOND FORMATION PROTEIN B"/>
    <property type="match status" value="1"/>
</dbReference>
<evidence type="ECO:0000313" key="8">
    <source>
        <dbReference type="Proteomes" id="UP001595799"/>
    </source>
</evidence>
<sequence length="168" mass="17592">MSDRLPLSAFRLPALVVALGSALALAAALIFQYGFGYLPCALCHDQRYAHVAALVLALAALLVPKRAHRPLMILAGLALLTGAGLAAYHVGIEQGWWQGPSGCTTAALDAAQSREELRDALLATPVVRCDEVAWSLFGISMAGYNFILSLGLAAVALLGPGLVKRRAS</sequence>
<evidence type="ECO:0000256" key="3">
    <source>
        <dbReference type="ARBA" id="ARBA00022692"/>
    </source>
</evidence>
<proteinExistence type="predicted"/>
<name>A0ABV8UH48_9PROT</name>
<dbReference type="EMBL" id="JBHSCW010000001">
    <property type="protein sequence ID" value="MFC4349930.1"/>
    <property type="molecule type" value="Genomic_DNA"/>
</dbReference>
<gene>
    <name evidence="7" type="ORF">ACFOW6_00075</name>
</gene>
<organism evidence="7 8">
    <name type="scientific">Fodinicurvata halophila</name>
    <dbReference type="NCBI Taxonomy" id="1419723"/>
    <lineage>
        <taxon>Bacteria</taxon>
        <taxon>Pseudomonadati</taxon>
        <taxon>Pseudomonadota</taxon>
        <taxon>Alphaproteobacteria</taxon>
        <taxon>Rhodospirillales</taxon>
        <taxon>Rhodovibrionaceae</taxon>
        <taxon>Fodinicurvata</taxon>
    </lineage>
</organism>
<dbReference type="PIRSF" id="PIRSF033913">
    <property type="entry name" value="S-S_format_DsbB"/>
    <property type="match status" value="1"/>
</dbReference>
<keyword evidence="2" id="KW-1003">Cell membrane</keyword>
<accession>A0ABV8UH48</accession>
<dbReference type="Pfam" id="PF02600">
    <property type="entry name" value="DsbB"/>
    <property type="match status" value="1"/>
</dbReference>
<keyword evidence="5 6" id="KW-0472">Membrane</keyword>
<feature type="transmembrane region" description="Helical" evidence="6">
    <location>
        <begin position="71"/>
        <end position="91"/>
    </location>
</feature>